<organism evidence="2 3">
    <name type="scientific">Spirosoma validum</name>
    <dbReference type="NCBI Taxonomy" id="2771355"/>
    <lineage>
        <taxon>Bacteria</taxon>
        <taxon>Pseudomonadati</taxon>
        <taxon>Bacteroidota</taxon>
        <taxon>Cytophagia</taxon>
        <taxon>Cytophagales</taxon>
        <taxon>Cytophagaceae</taxon>
        <taxon>Spirosoma</taxon>
    </lineage>
</organism>
<dbReference type="AlphaFoldDB" id="A0A927GDQ3"/>
<dbReference type="RefSeq" id="WP_191039548.1">
    <property type="nucleotide sequence ID" value="NZ_JACXAA010000004.1"/>
</dbReference>
<reference evidence="2" key="1">
    <citation type="submission" date="2020-09" db="EMBL/GenBank/DDBJ databases">
        <authorList>
            <person name="Kim M.K."/>
        </authorList>
    </citation>
    <scope>NUCLEOTIDE SEQUENCE</scope>
    <source>
        <strain evidence="2">BT704</strain>
    </source>
</reference>
<dbReference type="Gene3D" id="2.30.110.20">
    <property type="entry name" value="Hcp1-like"/>
    <property type="match status" value="1"/>
</dbReference>
<sequence length="190" mass="20124">MKTVFTFFLGIAFYLTSSTTFAQGITLELVENSASIPNYTTPIPVTSAQYSFTSSFSTSSNGPTAPSRPDLPPLTITKQFDPSTAALQKAMLLGQSFQYVRLSFFRADGTLAYRIVLGDVYLTNYSASGAASCPSGCPGLSESVSLLYRQYVSYNPAAPASSTGLSTVTWDRVTNTANVDAALIAAATAQ</sequence>
<name>A0A927GDQ3_9BACT</name>
<protein>
    <submittedName>
        <fullName evidence="2">Type VI secretion system tube protein Hcp</fullName>
    </submittedName>
</protein>
<proteinExistence type="predicted"/>
<feature type="signal peptide" evidence="1">
    <location>
        <begin position="1"/>
        <end position="22"/>
    </location>
</feature>
<evidence type="ECO:0000313" key="3">
    <source>
        <dbReference type="Proteomes" id="UP000653797"/>
    </source>
</evidence>
<dbReference type="InterPro" id="IPR008514">
    <property type="entry name" value="T6SS_Hcp"/>
</dbReference>
<evidence type="ECO:0000256" key="1">
    <source>
        <dbReference type="SAM" id="SignalP"/>
    </source>
</evidence>
<comment type="caution">
    <text evidence="2">The sequence shown here is derived from an EMBL/GenBank/DDBJ whole genome shotgun (WGS) entry which is preliminary data.</text>
</comment>
<dbReference type="EMBL" id="JACXAA010000004">
    <property type="protein sequence ID" value="MBD2753908.1"/>
    <property type="molecule type" value="Genomic_DNA"/>
</dbReference>
<gene>
    <name evidence="2" type="ORF">IC230_13460</name>
</gene>
<dbReference type="SUPFAM" id="SSF141452">
    <property type="entry name" value="Hcp1-like"/>
    <property type="match status" value="1"/>
</dbReference>
<dbReference type="Pfam" id="PF05638">
    <property type="entry name" value="T6SS_HCP"/>
    <property type="match status" value="1"/>
</dbReference>
<evidence type="ECO:0000313" key="2">
    <source>
        <dbReference type="EMBL" id="MBD2753908.1"/>
    </source>
</evidence>
<accession>A0A927GDQ3</accession>
<keyword evidence="1" id="KW-0732">Signal</keyword>
<feature type="chain" id="PRO_5037024064" evidence="1">
    <location>
        <begin position="23"/>
        <end position="190"/>
    </location>
</feature>
<dbReference type="InterPro" id="IPR036624">
    <property type="entry name" value="Hcp1-lik_sf"/>
</dbReference>
<dbReference type="Proteomes" id="UP000653797">
    <property type="component" value="Unassembled WGS sequence"/>
</dbReference>
<keyword evidence="3" id="KW-1185">Reference proteome</keyword>